<comment type="caution">
    <text evidence="1">The sequence shown here is derived from an EMBL/GenBank/DDBJ whole genome shotgun (WGS) entry which is preliminary data.</text>
</comment>
<reference evidence="1" key="1">
    <citation type="submission" date="2021-01" db="EMBL/GenBank/DDBJ databases">
        <title>Whole genome shotgun sequence of Actinocatenispora rupis NBRC 107355.</title>
        <authorList>
            <person name="Komaki H."/>
            <person name="Tamura T."/>
        </authorList>
    </citation>
    <scope>NUCLEOTIDE SEQUENCE</scope>
    <source>
        <strain evidence="1">NBRC 107355</strain>
    </source>
</reference>
<sequence>MPGVMSHPARVARYAETSGELALLGDRQLADLVAGATPLGHGIGGTSALLHVAGTPVFVKRIPLSDKELRPEHVRSTANLFDLPPRCQYGVGGHPGFGVWRELAANVHTTGWVLARRTEAFPVLYHWRVLPGAPPLHDELADVDAAVRYWGGAPGVRERIDAAATATASLVLFLEYVPVGLDEWLGDRLARGPEAVARAAMLVARRLRLDLGALNAGGLLHFDAHFGNLRTDGDRLYVVDLGLATSPRFALSRAEAEFVTRHRSHDVCHALTRLVNWLVTHVCGVPVPASGIPDERDEYVARCARGVQVVDAPAPVAALIHRYAPVAAVMNGFYRNLFGTSRATPYPVVAVEKAASAVPELAHLAG</sequence>
<accession>A0A8J3J966</accession>
<gene>
    <name evidence="1" type="ORF">Aru02nite_50960</name>
</gene>
<protein>
    <recommendedName>
        <fullName evidence="3">Protein kinase domain-containing protein</fullName>
    </recommendedName>
</protein>
<proteinExistence type="predicted"/>
<dbReference type="Proteomes" id="UP000612808">
    <property type="component" value="Unassembled WGS sequence"/>
</dbReference>
<evidence type="ECO:0008006" key="3">
    <source>
        <dbReference type="Google" id="ProtNLM"/>
    </source>
</evidence>
<organism evidence="1 2">
    <name type="scientific">Actinocatenispora rupis</name>
    <dbReference type="NCBI Taxonomy" id="519421"/>
    <lineage>
        <taxon>Bacteria</taxon>
        <taxon>Bacillati</taxon>
        <taxon>Actinomycetota</taxon>
        <taxon>Actinomycetes</taxon>
        <taxon>Micromonosporales</taxon>
        <taxon>Micromonosporaceae</taxon>
        <taxon>Actinocatenispora</taxon>
    </lineage>
</organism>
<dbReference type="AlphaFoldDB" id="A0A8J3J966"/>
<keyword evidence="2" id="KW-1185">Reference proteome</keyword>
<name>A0A8J3J966_9ACTN</name>
<dbReference type="EMBL" id="BOMB01000029">
    <property type="protein sequence ID" value="GID14207.1"/>
    <property type="molecule type" value="Genomic_DNA"/>
</dbReference>
<evidence type="ECO:0000313" key="2">
    <source>
        <dbReference type="Proteomes" id="UP000612808"/>
    </source>
</evidence>
<evidence type="ECO:0000313" key="1">
    <source>
        <dbReference type="EMBL" id="GID14207.1"/>
    </source>
</evidence>